<accession>A0A078B5J3</accession>
<keyword evidence="1" id="KW-1133">Transmembrane helix</keyword>
<sequence>MGFQDQDTTNLPLRKLNFFSLSYRSRSSGSSSCSTNENDYDYGSKGSFKNYDVCNDKYCSEDKYQGYINAIKGVNTATQSQRGMILIIVTIIIIIRILMMILRYLKISSYPQIKINRAMEDTDMGKAQTIKRFTIQIASLSMLITSNNNIIISSKFNSHMDMDSLLMAQTQIANTSDF</sequence>
<feature type="transmembrane region" description="Helical" evidence="1">
    <location>
        <begin position="84"/>
        <end position="105"/>
    </location>
</feature>
<evidence type="ECO:0000313" key="2">
    <source>
        <dbReference type="EMBL" id="CDW88572.1"/>
    </source>
</evidence>
<keyword evidence="3" id="KW-1185">Reference proteome</keyword>
<proteinExistence type="predicted"/>
<reference evidence="2 3" key="1">
    <citation type="submission" date="2014-06" db="EMBL/GenBank/DDBJ databases">
        <authorList>
            <person name="Swart Estienne"/>
        </authorList>
    </citation>
    <scope>NUCLEOTIDE SEQUENCE [LARGE SCALE GENOMIC DNA]</scope>
    <source>
        <strain evidence="2 3">130c</strain>
    </source>
</reference>
<evidence type="ECO:0000256" key="1">
    <source>
        <dbReference type="SAM" id="Phobius"/>
    </source>
</evidence>
<dbReference type="InParanoid" id="A0A078B5J3"/>
<protein>
    <submittedName>
        <fullName evidence="2">Uncharacterized protein</fullName>
    </submittedName>
</protein>
<dbReference type="EMBL" id="CCKQ01016715">
    <property type="protein sequence ID" value="CDW88572.1"/>
    <property type="molecule type" value="Genomic_DNA"/>
</dbReference>
<keyword evidence="1" id="KW-0812">Transmembrane</keyword>
<keyword evidence="1" id="KW-0472">Membrane</keyword>
<evidence type="ECO:0000313" key="3">
    <source>
        <dbReference type="Proteomes" id="UP000039865"/>
    </source>
</evidence>
<name>A0A078B5J3_STYLE</name>
<gene>
    <name evidence="2" type="primary">Contig18571.g19739</name>
    <name evidence="2" type="ORF">STYLEM_17694</name>
</gene>
<organism evidence="2 3">
    <name type="scientific">Stylonychia lemnae</name>
    <name type="common">Ciliate</name>
    <dbReference type="NCBI Taxonomy" id="5949"/>
    <lineage>
        <taxon>Eukaryota</taxon>
        <taxon>Sar</taxon>
        <taxon>Alveolata</taxon>
        <taxon>Ciliophora</taxon>
        <taxon>Intramacronucleata</taxon>
        <taxon>Spirotrichea</taxon>
        <taxon>Stichotrichia</taxon>
        <taxon>Sporadotrichida</taxon>
        <taxon>Oxytrichidae</taxon>
        <taxon>Stylonychinae</taxon>
        <taxon>Stylonychia</taxon>
    </lineage>
</organism>
<dbReference type="Proteomes" id="UP000039865">
    <property type="component" value="Unassembled WGS sequence"/>
</dbReference>
<dbReference type="AlphaFoldDB" id="A0A078B5J3"/>